<name>A0A1I4BQU2_9LACT</name>
<dbReference type="InterPro" id="IPR001345">
    <property type="entry name" value="PG/BPGM_mutase_AS"/>
</dbReference>
<dbReference type="OrthoDB" id="9782128at2"/>
<dbReference type="AlphaFoldDB" id="A0A1I4BQU2"/>
<protein>
    <submittedName>
        <fullName evidence="2">Probable phosphoglycerate mutase</fullName>
    </submittedName>
</protein>
<evidence type="ECO:0000313" key="3">
    <source>
        <dbReference type="Proteomes" id="UP000199589"/>
    </source>
</evidence>
<proteinExistence type="predicted"/>
<sequence length="194" mass="22297">MKKTVYLVRHGQTFFNKMKKIQGWSDSPLTEIGIKQAEIAKDYFSTNQITFDSAYSSTSERACDTLEILTDQPYKRVKGLKEWNFGILEAEHEYLNPPLPYGDFFVPYGGEGEEAFKKRIADTLMDLVQKDIGKNILAVSHGASCRQFMRHWAHESSVDQEAPLANCCILIFEFENDIFRLKKIVNHDYTDLGL</sequence>
<dbReference type="Pfam" id="PF00300">
    <property type="entry name" value="His_Phos_1"/>
    <property type="match status" value="1"/>
</dbReference>
<dbReference type="RefSeq" id="WP_072693686.1">
    <property type="nucleotide sequence ID" value="NZ_FOSJ01000079.1"/>
</dbReference>
<dbReference type="Gene3D" id="3.40.50.1240">
    <property type="entry name" value="Phosphoglycerate mutase-like"/>
    <property type="match status" value="1"/>
</dbReference>
<evidence type="ECO:0000256" key="1">
    <source>
        <dbReference type="PIRSR" id="PIRSR613078-2"/>
    </source>
</evidence>
<keyword evidence="3" id="KW-1185">Reference proteome</keyword>
<dbReference type="CDD" id="cd07067">
    <property type="entry name" value="HP_PGM_like"/>
    <property type="match status" value="1"/>
</dbReference>
<dbReference type="PANTHER" id="PTHR48100">
    <property type="entry name" value="BROAD-SPECIFICITY PHOSPHATASE YOR283W-RELATED"/>
    <property type="match status" value="1"/>
</dbReference>
<dbReference type="Proteomes" id="UP000199589">
    <property type="component" value="Unassembled WGS sequence"/>
</dbReference>
<reference evidence="3" key="1">
    <citation type="submission" date="2016-10" db="EMBL/GenBank/DDBJ databases">
        <authorList>
            <person name="Varghese N."/>
            <person name="Submissions S."/>
        </authorList>
    </citation>
    <scope>NUCLEOTIDE SEQUENCE [LARGE SCALE GENOMIC DNA]</scope>
    <source>
        <strain evidence="3">DSM 16108</strain>
    </source>
</reference>
<accession>A0A1I4BQU2</accession>
<dbReference type="SMART" id="SM00855">
    <property type="entry name" value="PGAM"/>
    <property type="match status" value="1"/>
</dbReference>
<feature type="binding site" evidence="1">
    <location>
        <position position="61"/>
    </location>
    <ligand>
        <name>substrate</name>
    </ligand>
</feature>
<dbReference type="InterPro" id="IPR029033">
    <property type="entry name" value="His_PPase_superfam"/>
</dbReference>
<dbReference type="SUPFAM" id="SSF53254">
    <property type="entry name" value="Phosphoglycerate mutase-like"/>
    <property type="match status" value="1"/>
</dbReference>
<feature type="binding site" evidence="1">
    <location>
        <begin position="9"/>
        <end position="16"/>
    </location>
    <ligand>
        <name>substrate</name>
    </ligand>
</feature>
<dbReference type="PROSITE" id="PS00175">
    <property type="entry name" value="PG_MUTASE"/>
    <property type="match status" value="1"/>
</dbReference>
<dbReference type="EMBL" id="FOSJ01000079">
    <property type="protein sequence ID" value="SFK70346.1"/>
    <property type="molecule type" value="Genomic_DNA"/>
</dbReference>
<gene>
    <name evidence="2" type="ORF">SAMN04488569_10794</name>
</gene>
<organism evidence="2 3">
    <name type="scientific">Marinilactibacillus piezotolerans</name>
    <dbReference type="NCBI Taxonomy" id="258723"/>
    <lineage>
        <taxon>Bacteria</taxon>
        <taxon>Bacillati</taxon>
        <taxon>Bacillota</taxon>
        <taxon>Bacilli</taxon>
        <taxon>Lactobacillales</taxon>
        <taxon>Carnobacteriaceae</taxon>
        <taxon>Marinilactibacillus</taxon>
    </lineage>
</organism>
<dbReference type="PANTHER" id="PTHR48100:SF5">
    <property type="entry name" value="HISTIDINE PHOSPHATASE FAMILY PROTEIN"/>
    <property type="match status" value="1"/>
</dbReference>
<dbReference type="GO" id="GO:0016791">
    <property type="term" value="F:phosphatase activity"/>
    <property type="evidence" value="ECO:0007669"/>
    <property type="project" value="TreeGrafter"/>
</dbReference>
<evidence type="ECO:0000313" key="2">
    <source>
        <dbReference type="EMBL" id="SFK70346.1"/>
    </source>
</evidence>
<dbReference type="InterPro" id="IPR050275">
    <property type="entry name" value="PGM_Phosphatase"/>
</dbReference>
<dbReference type="InterPro" id="IPR013078">
    <property type="entry name" value="His_Pase_superF_clade-1"/>
</dbReference>
<dbReference type="GO" id="GO:0005737">
    <property type="term" value="C:cytoplasm"/>
    <property type="evidence" value="ECO:0007669"/>
    <property type="project" value="TreeGrafter"/>
</dbReference>